<evidence type="ECO:0000256" key="3">
    <source>
        <dbReference type="ARBA" id="ARBA00004245"/>
    </source>
</evidence>
<evidence type="ECO:0000256" key="8">
    <source>
        <dbReference type="ARBA" id="ARBA00022701"/>
    </source>
</evidence>
<keyword evidence="15" id="KW-0472">Membrane</keyword>
<dbReference type="Gene3D" id="1.20.920.30">
    <property type="match status" value="1"/>
</dbReference>
<dbReference type="InterPro" id="IPR013602">
    <property type="entry name" value="Dynein_heavy_linker"/>
</dbReference>
<evidence type="ECO:0000256" key="18">
    <source>
        <dbReference type="ARBA" id="ARBA00023273"/>
    </source>
</evidence>
<keyword evidence="14" id="KW-0969">Cilium</keyword>
<evidence type="ECO:0000259" key="20">
    <source>
        <dbReference type="SMART" id="SM00382"/>
    </source>
</evidence>
<comment type="similarity">
    <text evidence="4">Belongs to the dynein heavy chain family.</text>
</comment>
<keyword evidence="8" id="KW-0493">Microtubule</keyword>
<evidence type="ECO:0000256" key="13">
    <source>
        <dbReference type="ARBA" id="ARBA00023054"/>
    </source>
</evidence>
<keyword evidence="18" id="KW-0966">Cell projection</keyword>
<dbReference type="Pfam" id="PF21264">
    <property type="entry name" value="DYNC2H1_AAA_dom"/>
    <property type="match status" value="1"/>
</dbReference>
<evidence type="ECO:0000256" key="5">
    <source>
        <dbReference type="ARBA" id="ARBA00022473"/>
    </source>
</evidence>
<evidence type="ECO:0000256" key="10">
    <source>
        <dbReference type="ARBA" id="ARBA00022794"/>
    </source>
</evidence>
<dbReference type="GO" id="GO:0005524">
    <property type="term" value="F:ATP binding"/>
    <property type="evidence" value="ECO:0007669"/>
    <property type="project" value="UniProtKB-KW"/>
</dbReference>
<dbReference type="Gene3D" id="3.10.490.20">
    <property type="match status" value="1"/>
</dbReference>
<dbReference type="InterPro" id="IPR049400">
    <property type="entry name" value="DYNC2H1_AAA_dom"/>
</dbReference>
<dbReference type="GO" id="GO:0005874">
    <property type="term" value="C:microtubule"/>
    <property type="evidence" value="ECO:0007669"/>
    <property type="project" value="UniProtKB-KW"/>
</dbReference>
<evidence type="ECO:0000256" key="16">
    <source>
        <dbReference type="ARBA" id="ARBA00023175"/>
    </source>
</evidence>
<name>A0A7R8W8E4_9CRUS</name>
<dbReference type="GO" id="GO:0005886">
    <property type="term" value="C:plasma membrane"/>
    <property type="evidence" value="ECO:0007669"/>
    <property type="project" value="UniProtKB-SubCell"/>
</dbReference>
<dbReference type="GO" id="GO:0008569">
    <property type="term" value="F:minus-end-directed microtubule motor activity"/>
    <property type="evidence" value="ECO:0007669"/>
    <property type="project" value="InterPro"/>
</dbReference>
<dbReference type="FunFam" id="3.40.50.300:FF:000071">
    <property type="entry name" value="Cytoplasmic dynein heavy chain 1"/>
    <property type="match status" value="1"/>
</dbReference>
<keyword evidence="5" id="KW-0217">Developmental protein</keyword>
<dbReference type="OrthoDB" id="447173at2759"/>
<dbReference type="Pfam" id="PF12777">
    <property type="entry name" value="MT"/>
    <property type="match status" value="1"/>
</dbReference>
<dbReference type="InterPro" id="IPR054354">
    <property type="entry name" value="DYNC2H1-like_lid"/>
</dbReference>
<dbReference type="InterPro" id="IPR026983">
    <property type="entry name" value="DHC"/>
</dbReference>
<proteinExistence type="inferred from homology"/>
<sequence length="4077" mass="457396">MGDSRKEFIFKAIGNYFSLDGLKDGGAKTLYMDASLNRFLDDANCSFLSSALAPSGDVVLSNTLSAGTGTKNALIFFKIRPSVIVPDNLHSDVFFTSLVASPAETLYYAIQKIFSPMLLKDESWSRQIPPKLQELLSELEEGLGNSLHRSRPDTSRVGAEKPEAMAETLSHFYRDSFHLQVLETARVETADEAVEELSGFLDDLWKGDDAYPYPQTRMMHLMDIIGKNFSSGLLEIYASKGDVDIWTMPFAQIEPLLTVSIALSNRWVDACSKLTSLFWAFEQTHPWKGDPYVPTFTAGFGQRMEEILALRTIHRQLTNLLSPAERAELKSEEAFGIFHGIRPELYNPYTAPIWKAAVANFESFLVPAEKRIAHKLRKQLQTMQENIPQLVQEYRRYAALLQHAVIRNELRDQRAHLLTTLTGHVRASHSHFRSKGPTPLGTISGMSELVRTLTWVQQMEGKMKSMLEVADKVLGDLDSGKVTELRESIKTFQEDLAQSRQDQFNSWSQDMLASINDRTLSLSTSQKVVGFQKGRGERSRMVVNYNPDLVTLIREVRQLSALGFAVPRKIQDVTAEAGKYMRQAKALEKVACFHNTIGERIIASQLSLLLEPASKLEELVKQETSITWDDTKAVEGYIQKLQAAVDRLNKDNNKLADFHGKMKAKISMLMQSDLLRQEEKWKEGLQDVRKTVESVTAAGFGEIKGWKNHWDHQLYKALEFQYQVGLAALNQQLPKIRVDLSYSDQHVTFSPPMEDIRKQYYQKLRRFLGRPIKFRGVGGSENPVFDLIVDRNAHKFKNVYLRGEALLSELELLRDSFKPACSLGCVDVEALAGEQLSSAEDYESSFKAVSQIGHMINKLPNGDKEVECFIVSLGPIHEELERMKERYLNSLAIVLQRSIAQDGIAIESFSEEAIEALKRTPQTVEEIGEVNAKHAEYGIRMEDMSKRMENAKQKNKILSKFMNRRVESFAEVSNVWENFATLMGSHQQMISKQVEAIKSNLESQANNFNSEIERFAAKWHQTKPKEDATESDPTKMAAGVKIVREKREEWNLLMETRDKLKADYAHFQLSPPENPQIEEVEADLKKFEMMWCQFEEFRQGMADFEKEEWIVFRGKVYMFEEYLTQWETKLQDAGETTTVTLALASEIEKHKAAVPVLKYVRGEAFSEKHWMEVFNLLGIPTATQATNLTFGQLLKSKEALLVHAEKIKELNDRASAEVIIRQALDKLDVWAFDSRFTFREAQDSQGANVTLIKEWKDIINKVGDHQMVLQSVKDSPYYEAFSGRAGDWEGKLGDLDSFLHNLNQIQRKWEYLEPIFGNKLIPDEKALSRFRRIDSDFRMIMSDIHRDPKEWLSGLSKEMVSTIRNLVVACIQQTRKGDSDPGQFPSQVLCIAEAITFTEKCERAIQKNGLAELHHDMKKQLEALTSAEFDASDADGKVLELKQKALILDTIHAIEVLEALMEAKTRSLDEWIWQKQLRYYMKPDGQVIMRMVDAEFDYTYEYQGNAPKLVHTPLTDKCYLTLTQGMRLGLGGNPYGPAGTGKTESVKALGGLFGRQVLVFNCDEGIDVKSMGRIFVGLVKCGAWGCFDEFNRLEEAVLSAVSMQIQAIQSSIRRKEKHTNLLGKEVDLNPNSGIFITLNPAGKGYGGRQKLPDNLKQLFRPVAMTRPDNDLIAETILYSEGFKTAKVLGSKLVEIFTMSKELLSTQQHYDWGLRALKTVLKGCGSLLKSHSLSDDQKTEGINEQMESEIAVQALRLNTLSKLTFADSLRFDALVKDVFPGIPFKDGGHEELLEHLIEAAKDLGYSENQSQMKKAVEVFEQLQQRMGVVLVGPSGSGKSTLWKILRHALNKAGQEVRLYTINPKAMPRTQLLGIMDADTREWTDGVLTRAARDVVSLPKEIKSWIVCDGDIDPEWIESLNSVLDDNRLLTMPSGERIQFGPNVNFLFETHDLSSASPATISRMGMIFLSDENTDVKAVVQAWIRKQTDDAQHFLPQYIDDYFYQAVTWVMGIGDQPVETSLLGVVLNGLSHLEGVTSRPHFAVGLLRGLGANLSEGNRLKFADQSCKLITTNTGQVLRPVGAEKLILYLKDLNLPKPDKWGTSQLIAFLQQLVTYEGYYSADLEWVGLEGIQVVGSLVSSSGLGRHALSPRFTSIVRIAHMSEPDRNELSVIYQSYLEAVLEKVVPSGSRWASSSGAEQLASAMIALYGKLRETFSADDYSHYSFAPRDLTRWSLALLRYSMTEDNHVVESWAYEACRLFRDRMVGQKDVSRFDDLLREIIGSQLGQGELVTRLTEEHFVTWGARGADTGGPKPGVATLPPLGKPLGRMERQDFEQTMEKGIARFNREQFELDVLLFPELLRLMSSMDRVLTRPGGSALMIGRAGVGRRPAAGVIACMHGLTVYMPRVTAGYAFKHFAADLKQAMTLVAVEGHQLALILEDHHLVDPACLEMVNSLLAAGEVPGLFPPEEMEPLLSKIKQQASHEGFRGPPLAFFSLRVQRDLHVVLILDSSDEALSARCDSNPALIKESTVIWMDDWSDESKMNIPAAFLTRTPPGEDDPPPPLSSFLPEGGSQIFPIIPGIHGSAPDQDRTPKKYMDFIRTFSDIIKKKRNAIETRKAHLQAGVKKLQESRTIVAKLQQEAAEDRKVCAAKQAEANEAMSAIKRTMASATNQKSEMENLKEITAKEEANIKERKKAIDLELAEVEPMIQQAKSAVGNIKNEALSEIRSMRAPPDTIRDILEGVLRLMGIQDTSWNSMKSFLAKRGVKEEIKTFDARKITSESLKGVEKLLKSRPDSFESAVAKRASTAAEPLAAWVKANVTFARVVEKIRPLEKEQSKLQSNLKSAEEQMAELTTGLDDVDKKVTVLREKFEQSTKEATIMEIKLQEATNKISVASDLVGKLEGEFTRWTEQVEEMTHELGSLPYQALIGSAFLTYLPSQPEDMRKSLTKKWADMVGLDPSTFELKSFLANESAVLSWKAEGLPHDELSVDNAVMITEAAVGPLLVDPSGRATSWLIKHLENEGKVETISLTDRKLQTSLELGVEFGKTLVLTEVDSVPPVLLPILRRDIVTQGGPQRKVTVGERVVDFNPKFRLYMTTQNGNPDIPPGIRAAIAPINFATTRAGLTGQLLAAALLEEKPDLEKQRQELLSRQEELRVSLLKLEDTLLDKLANAQGNLLDDSELLASLTEMKSSASTIAESLEQGQQVKASLEAEGNVYQPLAENGSRLFFVISDLIKINNMYNFSLNTFMDIFHQALRSGERTESDTEQRVLRLQQSLLHLTVSSVSQALFKGDRLMCALHIAHGMKPNFFKNNEWEAFTGTLAIDLRMDLAQMQASLPSWINQERAVPVAILKATFPELASSLSLDNGSVWSEFASHPRCEEALPGDFRQSLTPFQQLLVVQALRPDRLQSAMEKFAAAALGLTSLALPPLSLNRILQTSRPTEPVLFLITTGADPSQEIREMARHHFGNQSINEKYFAIAMGQGQAELTLKKLEECASQGLWLCLQNLHLVTAWLPTLYAELMKLNNPHENFRLWLTAEAHPKFSPMLLQMCKKISFEAPAGVKRNLERTYDAWRRDMGNDLGGSVLGARSLMALAWFHAVLQERRSYIPQSSYCCLKGWSKFYEFSFADLRVGKDVLDRVISRAQQGDPRWRFIHELFVNAVYGGRVDNPFDLQVLSSYTNEIFNSDNLSEHGQPRRPLGGIISLPGSTDVNAYLQVIKGMPDDDTPSYFGLPDNIQGSLQRNISTQVNTCFLHTTPEKQWFPYPLYYKTKSLLYEVINQLRIVMRSAIEGAHFDRHKWNKELGPVLNLWKKLNQGTTLHSEKLVAPSLEGKDSLQAFALLERYNAVSLVQRIHRSLAALSKVLNGSILLSGPVASMAKELMKQETPTSWASAWNGPTDPMAYLRSVVLKANAIGKWVQWAEQNTLTNQTLDLGELLNPNTFLTALRQQTARTYNGQIAMDGLVLSNSWGSGISGAKLPIRIGGLLLEGCRFEGGALRDNKSDSPIICPLPDVTVAWVPKDASANRGDDQSVVRLPVYRDAEREFYLTQLTFPSGGHPEHWLQTGAALFVKA</sequence>
<protein>
    <recommendedName>
        <fullName evidence="19">Cytoplasmic dynein 2 heavy chain 1</fullName>
    </recommendedName>
</protein>
<dbReference type="EMBL" id="OB660381">
    <property type="protein sequence ID" value="CAD7224492.1"/>
    <property type="molecule type" value="Genomic_DNA"/>
</dbReference>
<dbReference type="InterPro" id="IPR027417">
    <property type="entry name" value="P-loop_NTPase"/>
</dbReference>
<evidence type="ECO:0000256" key="19">
    <source>
        <dbReference type="ARBA" id="ARBA00023902"/>
    </source>
</evidence>
<dbReference type="InterPro" id="IPR035699">
    <property type="entry name" value="AAA_6"/>
</dbReference>
<evidence type="ECO:0000256" key="17">
    <source>
        <dbReference type="ARBA" id="ARBA00023212"/>
    </source>
</evidence>
<dbReference type="Pfam" id="PF12774">
    <property type="entry name" value="AAA_6"/>
    <property type="match status" value="1"/>
</dbReference>
<evidence type="ECO:0000256" key="14">
    <source>
        <dbReference type="ARBA" id="ARBA00023069"/>
    </source>
</evidence>
<dbReference type="Pfam" id="PF12775">
    <property type="entry name" value="AAA_7"/>
    <property type="match status" value="1"/>
</dbReference>
<dbReference type="FunFam" id="1.10.8.710:FF:000006">
    <property type="entry name" value="cytoplasmic dynein 2 heavy chain 1"/>
    <property type="match status" value="1"/>
</dbReference>
<keyword evidence="7" id="KW-0963">Cytoplasm</keyword>
<dbReference type="InterPro" id="IPR041228">
    <property type="entry name" value="Dynein_C"/>
</dbReference>
<evidence type="ECO:0000256" key="11">
    <source>
        <dbReference type="ARBA" id="ARBA00022840"/>
    </source>
</evidence>
<dbReference type="InterPro" id="IPR004273">
    <property type="entry name" value="Dynein_heavy_D6_P-loop"/>
</dbReference>
<dbReference type="Pfam" id="PF08393">
    <property type="entry name" value="DHC_N2"/>
    <property type="match status" value="1"/>
</dbReference>
<dbReference type="GO" id="GO:0045505">
    <property type="term" value="F:dynein intermediate chain binding"/>
    <property type="evidence" value="ECO:0007669"/>
    <property type="project" value="InterPro"/>
</dbReference>
<evidence type="ECO:0000256" key="4">
    <source>
        <dbReference type="ARBA" id="ARBA00008887"/>
    </source>
</evidence>
<dbReference type="InterPro" id="IPR035706">
    <property type="entry name" value="AAA_9"/>
</dbReference>
<evidence type="ECO:0000256" key="12">
    <source>
        <dbReference type="ARBA" id="ARBA00023017"/>
    </source>
</evidence>
<dbReference type="Pfam" id="PF08385">
    <property type="entry name" value="DHC_N1"/>
    <property type="match status" value="1"/>
</dbReference>
<dbReference type="InterPro" id="IPR003593">
    <property type="entry name" value="AAA+_ATPase"/>
</dbReference>
<dbReference type="Gene3D" id="6.10.140.1060">
    <property type="match status" value="1"/>
</dbReference>
<keyword evidence="11" id="KW-0067">ATP-binding</keyword>
<dbReference type="GO" id="GO:0030286">
    <property type="term" value="C:dynein complex"/>
    <property type="evidence" value="ECO:0007669"/>
    <property type="project" value="UniProtKB-KW"/>
</dbReference>
<dbReference type="GO" id="GO:0030030">
    <property type="term" value="P:cell projection organization"/>
    <property type="evidence" value="ECO:0007669"/>
    <property type="project" value="UniProtKB-KW"/>
</dbReference>
<dbReference type="InterPro" id="IPR024743">
    <property type="entry name" value="Dynein_HC_stalk"/>
</dbReference>
<gene>
    <name evidence="21" type="ORF">CTOB1V02_LOCUS2449</name>
</gene>
<dbReference type="Pfam" id="PF18198">
    <property type="entry name" value="AAA_lid_11"/>
    <property type="match status" value="1"/>
</dbReference>
<reference evidence="21" key="1">
    <citation type="submission" date="2020-11" db="EMBL/GenBank/DDBJ databases">
        <authorList>
            <person name="Tran Van P."/>
        </authorList>
    </citation>
    <scope>NUCLEOTIDE SEQUENCE</scope>
</reference>
<dbReference type="FunFam" id="1.20.920.30:FF:000006">
    <property type="entry name" value="Cytoplasmic dynein 2 heavy chain 1"/>
    <property type="match status" value="1"/>
</dbReference>
<dbReference type="Pfam" id="PF22597">
    <property type="entry name" value="DYN_lid"/>
    <property type="match status" value="1"/>
</dbReference>
<dbReference type="InterPro" id="IPR043157">
    <property type="entry name" value="Dynein_AAA1S"/>
</dbReference>
<dbReference type="GO" id="GO:0051959">
    <property type="term" value="F:dynein light intermediate chain binding"/>
    <property type="evidence" value="ECO:0007669"/>
    <property type="project" value="InterPro"/>
</dbReference>
<dbReference type="InterPro" id="IPR042222">
    <property type="entry name" value="Dynein_2_N"/>
</dbReference>
<evidence type="ECO:0000313" key="21">
    <source>
        <dbReference type="EMBL" id="CAD7224492.1"/>
    </source>
</evidence>
<keyword evidence="13" id="KW-0175">Coiled coil</keyword>
<feature type="domain" description="AAA+ ATPase" evidence="20">
    <location>
        <begin position="1531"/>
        <end position="1677"/>
    </location>
</feature>
<dbReference type="FunFam" id="3.40.50.300:FF:000706">
    <property type="entry name" value="Cytoplasmic dynein 2 heavy chain 1"/>
    <property type="match status" value="1"/>
</dbReference>
<evidence type="ECO:0000256" key="15">
    <source>
        <dbReference type="ARBA" id="ARBA00023136"/>
    </source>
</evidence>
<dbReference type="PANTHER" id="PTHR45703">
    <property type="entry name" value="DYNEIN HEAVY CHAIN"/>
    <property type="match status" value="1"/>
</dbReference>
<comment type="subcellular location">
    <subcellularLocation>
        <location evidence="2">Cell membrane</location>
        <topology evidence="2">Peripheral membrane protein</topology>
    </subcellularLocation>
    <subcellularLocation>
        <location evidence="1">Cell projection</location>
        <location evidence="1">Cilium</location>
    </subcellularLocation>
    <subcellularLocation>
        <location evidence="3">Cytoplasm</location>
        <location evidence="3">Cytoskeleton</location>
    </subcellularLocation>
</comment>
<dbReference type="Pfam" id="PF12780">
    <property type="entry name" value="AAA_8"/>
    <property type="match status" value="1"/>
</dbReference>
<dbReference type="GO" id="GO:0005929">
    <property type="term" value="C:cilium"/>
    <property type="evidence" value="ECO:0007669"/>
    <property type="project" value="UniProtKB-SubCell"/>
</dbReference>
<dbReference type="InterPro" id="IPR041658">
    <property type="entry name" value="AAA_lid_11"/>
</dbReference>
<dbReference type="InterPro" id="IPR043160">
    <property type="entry name" value="Dynein_C_barrel"/>
</dbReference>
<dbReference type="InterPro" id="IPR042219">
    <property type="entry name" value="AAA_lid_11_sf"/>
</dbReference>
<evidence type="ECO:0000256" key="2">
    <source>
        <dbReference type="ARBA" id="ARBA00004202"/>
    </source>
</evidence>
<dbReference type="Gene3D" id="1.20.1270.280">
    <property type="match status" value="1"/>
</dbReference>
<keyword evidence="12" id="KW-0243">Dynein</keyword>
<dbReference type="PANTHER" id="PTHR45703:SF22">
    <property type="entry name" value="DYNEIN CYTOPLASMIC 2 HEAVY CHAIN 1"/>
    <property type="match status" value="1"/>
</dbReference>
<dbReference type="FunFam" id="1.20.920.20:FF:000002">
    <property type="entry name" value="Cytoplasmic dynein 1 heavy chain"/>
    <property type="match status" value="1"/>
</dbReference>
<evidence type="ECO:0000256" key="7">
    <source>
        <dbReference type="ARBA" id="ARBA00022490"/>
    </source>
</evidence>
<keyword evidence="10" id="KW-0970">Cilium biogenesis/degradation</keyword>
<dbReference type="GO" id="GO:0007018">
    <property type="term" value="P:microtubule-based movement"/>
    <property type="evidence" value="ECO:0007669"/>
    <property type="project" value="InterPro"/>
</dbReference>
<dbReference type="Pfam" id="PF12781">
    <property type="entry name" value="AAA_9"/>
    <property type="match status" value="1"/>
</dbReference>
<evidence type="ECO:0000256" key="1">
    <source>
        <dbReference type="ARBA" id="ARBA00004138"/>
    </source>
</evidence>
<dbReference type="CDD" id="cd00267">
    <property type="entry name" value="ABC_ATPase"/>
    <property type="match status" value="1"/>
</dbReference>
<keyword evidence="9" id="KW-0547">Nucleotide-binding</keyword>
<dbReference type="Gene3D" id="1.10.8.720">
    <property type="entry name" value="Region D6 of dynein motor"/>
    <property type="match status" value="1"/>
</dbReference>
<accession>A0A7R8W8E4</accession>
<dbReference type="Gene3D" id="1.20.920.20">
    <property type="match status" value="1"/>
</dbReference>
<dbReference type="InterPro" id="IPR013594">
    <property type="entry name" value="Dynein_heavy_tail"/>
</dbReference>
<dbReference type="Gene3D" id="3.40.50.300">
    <property type="entry name" value="P-loop containing nucleotide triphosphate hydrolases"/>
    <property type="match status" value="5"/>
</dbReference>
<dbReference type="Pfam" id="PF18199">
    <property type="entry name" value="Dynein_C"/>
    <property type="match status" value="1"/>
</dbReference>
<evidence type="ECO:0000256" key="6">
    <source>
        <dbReference type="ARBA" id="ARBA00022475"/>
    </source>
</evidence>
<evidence type="ECO:0000256" key="9">
    <source>
        <dbReference type="ARBA" id="ARBA00022741"/>
    </source>
</evidence>
<keyword evidence="17" id="KW-0206">Cytoskeleton</keyword>
<dbReference type="SMART" id="SM00382">
    <property type="entry name" value="AAA"/>
    <property type="match status" value="2"/>
</dbReference>
<dbReference type="Gene3D" id="1.10.8.710">
    <property type="match status" value="1"/>
</dbReference>
<dbReference type="SUPFAM" id="SSF52540">
    <property type="entry name" value="P-loop containing nucleoside triphosphate hydrolases"/>
    <property type="match status" value="3"/>
</dbReference>
<keyword evidence="6" id="KW-1003">Cell membrane</keyword>
<dbReference type="Gene3D" id="1.20.140.100">
    <property type="entry name" value="Dynein heavy chain, N-terminal domain 2"/>
    <property type="match status" value="1"/>
</dbReference>
<feature type="domain" description="AAA+ ATPase" evidence="20">
    <location>
        <begin position="1823"/>
        <end position="2422"/>
    </location>
</feature>
<keyword evidence="16" id="KW-0505">Motor protein</keyword>
<dbReference type="Gene3D" id="1.10.8.1220">
    <property type="match status" value="1"/>
</dbReference>
<dbReference type="InterPro" id="IPR024317">
    <property type="entry name" value="Dynein_heavy_chain_D4_dom"/>
</dbReference>
<dbReference type="Gene3D" id="1.20.58.1120">
    <property type="match status" value="1"/>
</dbReference>
<dbReference type="Pfam" id="PF03028">
    <property type="entry name" value="Dynein_heavy"/>
    <property type="match status" value="1"/>
</dbReference>
<organism evidence="21">
    <name type="scientific">Cyprideis torosa</name>
    <dbReference type="NCBI Taxonomy" id="163714"/>
    <lineage>
        <taxon>Eukaryota</taxon>
        <taxon>Metazoa</taxon>
        <taxon>Ecdysozoa</taxon>
        <taxon>Arthropoda</taxon>
        <taxon>Crustacea</taxon>
        <taxon>Oligostraca</taxon>
        <taxon>Ostracoda</taxon>
        <taxon>Podocopa</taxon>
        <taxon>Podocopida</taxon>
        <taxon>Cytherocopina</taxon>
        <taxon>Cytheroidea</taxon>
        <taxon>Cytherideidae</taxon>
        <taxon>Cyprideis</taxon>
    </lineage>
</organism>